<proteinExistence type="predicted"/>
<gene>
    <name evidence="3" type="ORF">ABK905_22175</name>
</gene>
<keyword evidence="1" id="KW-0472">Membrane</keyword>
<dbReference type="InterPro" id="IPR020825">
    <property type="entry name" value="Phe-tRNA_synthase-like_B3/B4"/>
</dbReference>
<feature type="domain" description="B3/B4 tRNA-binding" evidence="2">
    <location>
        <begin position="74"/>
        <end position="153"/>
    </location>
</feature>
<organism evidence="3">
    <name type="scientific">Acerihabitans sp. KWT182</name>
    <dbReference type="NCBI Taxonomy" id="3157919"/>
    <lineage>
        <taxon>Bacteria</taxon>
        <taxon>Pseudomonadati</taxon>
        <taxon>Pseudomonadota</taxon>
        <taxon>Gammaproteobacteria</taxon>
        <taxon>Enterobacterales</taxon>
        <taxon>Pectobacteriaceae</taxon>
        <taxon>Acerihabitans</taxon>
    </lineage>
</organism>
<evidence type="ECO:0000313" key="3">
    <source>
        <dbReference type="EMBL" id="XBS69148.1"/>
    </source>
</evidence>
<protein>
    <submittedName>
        <fullName evidence="3">B3/4 domain-containing protein</fullName>
    </submittedName>
</protein>
<evidence type="ECO:0000259" key="2">
    <source>
        <dbReference type="Pfam" id="PF03483"/>
    </source>
</evidence>
<sequence>MQIKNNPVTFNFDNNFKHLGINEVCFATLYNIDNYQVLPQSFVDKYERLVRKAVEQNDGDLQQSIIEKGYHELILDVNRSVKKFPPSAFALTEIIRKKGTALHINPFVDIYNMYSLETRLSIGAHDLDKINGEIRFQISQGDEPFYPIGGGQKKSLVVTIFILTPLMFSLGLIHVTQN</sequence>
<dbReference type="InterPro" id="IPR005146">
    <property type="entry name" value="B3/B4_tRNA-bd"/>
</dbReference>
<dbReference type="Pfam" id="PF03483">
    <property type="entry name" value="B3_4"/>
    <property type="match status" value="1"/>
</dbReference>
<dbReference type="GO" id="GO:0003723">
    <property type="term" value="F:RNA binding"/>
    <property type="evidence" value="ECO:0007669"/>
    <property type="project" value="InterPro"/>
</dbReference>
<dbReference type="SUPFAM" id="SSF56037">
    <property type="entry name" value="PheT/TilS domain"/>
    <property type="match status" value="1"/>
</dbReference>
<evidence type="ECO:0000256" key="1">
    <source>
        <dbReference type="SAM" id="Phobius"/>
    </source>
</evidence>
<keyword evidence="1" id="KW-1133">Transmembrane helix</keyword>
<name>A0AAU7Q866_9GAMM</name>
<dbReference type="EMBL" id="CP157947">
    <property type="protein sequence ID" value="XBS69148.1"/>
    <property type="molecule type" value="Genomic_DNA"/>
</dbReference>
<dbReference type="Gene3D" id="3.50.40.10">
    <property type="entry name" value="Phenylalanyl-trna Synthetase, Chain B, domain 3"/>
    <property type="match status" value="1"/>
</dbReference>
<dbReference type="PANTHER" id="PTHR39209">
    <property type="match status" value="1"/>
</dbReference>
<feature type="transmembrane region" description="Helical" evidence="1">
    <location>
        <begin position="156"/>
        <end position="175"/>
    </location>
</feature>
<keyword evidence="1" id="KW-0812">Transmembrane</keyword>
<accession>A0AAU7Q866</accession>
<dbReference type="GO" id="GO:0004826">
    <property type="term" value="F:phenylalanine-tRNA ligase activity"/>
    <property type="evidence" value="ECO:0007669"/>
    <property type="project" value="InterPro"/>
</dbReference>
<dbReference type="PANTHER" id="PTHR39209:SF2">
    <property type="entry name" value="CYTOPLASMIC PROTEIN"/>
    <property type="match status" value="1"/>
</dbReference>
<dbReference type="AlphaFoldDB" id="A0AAU7Q866"/>
<reference evidence="3" key="1">
    <citation type="submission" date="2024-06" db="EMBL/GenBank/DDBJ databases">
        <authorList>
            <person name="Coelho C."/>
            <person name="Bento M."/>
            <person name="Garcia E."/>
            <person name="Camelo A."/>
            <person name="Brandao I."/>
            <person name="Espirito Santo C."/>
            <person name="Trovao J."/>
            <person name="Verissimo A."/>
            <person name="Costa J."/>
            <person name="Tiago I."/>
        </authorList>
    </citation>
    <scope>NUCLEOTIDE SEQUENCE</scope>
    <source>
        <strain evidence="3">KWT182</strain>
    </source>
</reference>